<keyword evidence="2" id="KW-1185">Reference proteome</keyword>
<protein>
    <submittedName>
        <fullName evidence="1">Uncharacterized protein</fullName>
    </submittedName>
</protein>
<proteinExistence type="predicted"/>
<evidence type="ECO:0000313" key="2">
    <source>
        <dbReference type="Proteomes" id="UP000053660"/>
    </source>
</evidence>
<name>A0A0B1SMI7_OESDE</name>
<gene>
    <name evidence="1" type="ORF">OESDEN_15188</name>
</gene>
<reference evidence="1 2" key="1">
    <citation type="submission" date="2014-03" db="EMBL/GenBank/DDBJ databases">
        <title>Draft genome of the hookworm Oesophagostomum dentatum.</title>
        <authorList>
            <person name="Mitreva M."/>
        </authorList>
    </citation>
    <scope>NUCLEOTIDE SEQUENCE [LARGE SCALE GENOMIC DNA]</scope>
    <source>
        <strain evidence="1 2">OD-Hann</strain>
    </source>
</reference>
<sequence length="74" mass="8084">MCRGDFGLTTALRSGWLLVPHTAPPRCPSSRAATISRAFSLWRFAYPLVVAPLHRTAPPDSRLLQPCASSHLLS</sequence>
<dbReference type="EMBL" id="KN565380">
    <property type="protein sequence ID" value="KHJ85091.1"/>
    <property type="molecule type" value="Genomic_DNA"/>
</dbReference>
<dbReference type="AlphaFoldDB" id="A0A0B1SMI7"/>
<dbReference type="Proteomes" id="UP000053660">
    <property type="component" value="Unassembled WGS sequence"/>
</dbReference>
<evidence type="ECO:0000313" key="1">
    <source>
        <dbReference type="EMBL" id="KHJ85091.1"/>
    </source>
</evidence>
<organism evidence="1 2">
    <name type="scientific">Oesophagostomum dentatum</name>
    <name type="common">Nodular worm</name>
    <dbReference type="NCBI Taxonomy" id="61180"/>
    <lineage>
        <taxon>Eukaryota</taxon>
        <taxon>Metazoa</taxon>
        <taxon>Ecdysozoa</taxon>
        <taxon>Nematoda</taxon>
        <taxon>Chromadorea</taxon>
        <taxon>Rhabditida</taxon>
        <taxon>Rhabditina</taxon>
        <taxon>Rhabditomorpha</taxon>
        <taxon>Strongyloidea</taxon>
        <taxon>Strongylidae</taxon>
        <taxon>Oesophagostomum</taxon>
    </lineage>
</organism>
<accession>A0A0B1SMI7</accession>